<comment type="caution">
    <text evidence="6">The sequence shown here is derived from an EMBL/GenBank/DDBJ whole genome shotgun (WGS) entry which is preliminary data.</text>
</comment>
<evidence type="ECO:0000256" key="3">
    <source>
        <dbReference type="ARBA" id="ARBA00023004"/>
    </source>
</evidence>
<dbReference type="AlphaFoldDB" id="A0A399D519"/>
<dbReference type="GO" id="GO:0009055">
    <property type="term" value="F:electron transfer activity"/>
    <property type="evidence" value="ECO:0007669"/>
    <property type="project" value="InterPro"/>
</dbReference>
<evidence type="ECO:0000256" key="4">
    <source>
        <dbReference type="PROSITE-ProRule" id="PRU00433"/>
    </source>
</evidence>
<sequence length="187" mass="21226">MKTFDLKKYLMGIFAIALLYSCDENRNEPGWSFFNDMEQSQAYETWSENPNMPEGKTMAGPVEGTVATHEHAYHFVKTPEDELKAASLTNPLANDFDQEHARELYDRFCLMCHGDNGDGKGFLFTSGKYPMPPASYKAERAMNKTDGQLFHNIRAGFGVMGAHGPQMSVEDTWQLVNYIRHLQAEQN</sequence>
<dbReference type="PANTHER" id="PTHR40394:SF2">
    <property type="entry name" value="QUINOL:CYTOCHROME C OXIDOREDUCTASE MEMBRANE PROTEIN"/>
    <property type="match status" value="1"/>
</dbReference>
<dbReference type="InterPro" id="IPR009056">
    <property type="entry name" value="Cyt_c-like_dom"/>
</dbReference>
<keyword evidence="2 4" id="KW-0479">Metal-binding</keyword>
<evidence type="ECO:0000259" key="5">
    <source>
        <dbReference type="PROSITE" id="PS51007"/>
    </source>
</evidence>
<evidence type="ECO:0000256" key="2">
    <source>
        <dbReference type="ARBA" id="ARBA00022723"/>
    </source>
</evidence>
<organism evidence="6 7">
    <name type="scientific">Mariniphaga sediminis</name>
    <dbReference type="NCBI Taxonomy" id="1628158"/>
    <lineage>
        <taxon>Bacteria</taxon>
        <taxon>Pseudomonadati</taxon>
        <taxon>Bacteroidota</taxon>
        <taxon>Bacteroidia</taxon>
        <taxon>Marinilabiliales</taxon>
        <taxon>Prolixibacteraceae</taxon>
        <taxon>Mariniphaga</taxon>
    </lineage>
</organism>
<name>A0A399D519_9BACT</name>
<dbReference type="Gene3D" id="1.10.760.10">
    <property type="entry name" value="Cytochrome c-like domain"/>
    <property type="match status" value="1"/>
</dbReference>
<dbReference type="InterPro" id="IPR036909">
    <property type="entry name" value="Cyt_c-like_dom_sf"/>
</dbReference>
<dbReference type="EMBL" id="QWET01000003">
    <property type="protein sequence ID" value="RIH66288.1"/>
    <property type="molecule type" value="Genomic_DNA"/>
</dbReference>
<evidence type="ECO:0000256" key="1">
    <source>
        <dbReference type="ARBA" id="ARBA00022617"/>
    </source>
</evidence>
<dbReference type="PANTHER" id="PTHR40394">
    <property type="entry name" value="LIPOPROTEIN-RELATED"/>
    <property type="match status" value="1"/>
</dbReference>
<gene>
    <name evidence="6" type="ORF">D1164_05085</name>
</gene>
<proteinExistence type="predicted"/>
<evidence type="ECO:0000313" key="7">
    <source>
        <dbReference type="Proteomes" id="UP000266441"/>
    </source>
</evidence>
<protein>
    <submittedName>
        <fullName evidence="6">Cytochrome c</fullName>
    </submittedName>
</protein>
<dbReference type="Proteomes" id="UP000266441">
    <property type="component" value="Unassembled WGS sequence"/>
</dbReference>
<feature type="domain" description="Cytochrome c" evidence="5">
    <location>
        <begin position="96"/>
        <end position="183"/>
    </location>
</feature>
<dbReference type="OrthoDB" id="9796771at2"/>
<keyword evidence="7" id="KW-1185">Reference proteome</keyword>
<dbReference type="GO" id="GO:0046872">
    <property type="term" value="F:metal ion binding"/>
    <property type="evidence" value="ECO:0007669"/>
    <property type="project" value="UniProtKB-KW"/>
</dbReference>
<evidence type="ECO:0000313" key="6">
    <source>
        <dbReference type="EMBL" id="RIH66288.1"/>
    </source>
</evidence>
<dbReference type="RefSeq" id="WP_119348875.1">
    <property type="nucleotide sequence ID" value="NZ_QWET01000003.1"/>
</dbReference>
<dbReference type="SUPFAM" id="SSF46626">
    <property type="entry name" value="Cytochrome c"/>
    <property type="match status" value="1"/>
</dbReference>
<reference evidence="6 7" key="1">
    <citation type="journal article" date="2015" name="Int. J. Syst. Evol. Microbiol.">
        <title>Mariniphaga sediminis sp. nov., isolated from coastal sediment.</title>
        <authorList>
            <person name="Wang F.Q."/>
            <person name="Shen Q.Y."/>
            <person name="Chen G.J."/>
            <person name="Du Z.J."/>
        </authorList>
    </citation>
    <scope>NUCLEOTIDE SEQUENCE [LARGE SCALE GENOMIC DNA]</scope>
    <source>
        <strain evidence="6 7">SY21</strain>
    </source>
</reference>
<keyword evidence="3 4" id="KW-0408">Iron</keyword>
<keyword evidence="1 4" id="KW-0349">Heme</keyword>
<dbReference type="Pfam" id="PF13442">
    <property type="entry name" value="Cytochrome_CBB3"/>
    <property type="match status" value="1"/>
</dbReference>
<accession>A0A399D519</accession>
<dbReference type="PROSITE" id="PS51257">
    <property type="entry name" value="PROKAR_LIPOPROTEIN"/>
    <property type="match status" value="1"/>
</dbReference>
<dbReference type="GO" id="GO:0020037">
    <property type="term" value="F:heme binding"/>
    <property type="evidence" value="ECO:0007669"/>
    <property type="project" value="InterPro"/>
</dbReference>
<dbReference type="PROSITE" id="PS51007">
    <property type="entry name" value="CYTC"/>
    <property type="match status" value="1"/>
</dbReference>